<dbReference type="GO" id="GO:0016798">
    <property type="term" value="F:hydrolase activity, acting on glycosyl bonds"/>
    <property type="evidence" value="ECO:0007669"/>
    <property type="project" value="UniProtKB-KW"/>
</dbReference>
<evidence type="ECO:0000256" key="2">
    <source>
        <dbReference type="ARBA" id="ARBA00023326"/>
    </source>
</evidence>
<dbReference type="InterPro" id="IPR003961">
    <property type="entry name" value="FN3_dom"/>
</dbReference>
<dbReference type="SMART" id="SM00060">
    <property type="entry name" value="FN3"/>
    <property type="match status" value="2"/>
</dbReference>
<dbReference type="InterPro" id="IPR036514">
    <property type="entry name" value="SGNH_hydro_sf"/>
</dbReference>
<dbReference type="Pfam" id="PF00657">
    <property type="entry name" value="Lipase_GDSL"/>
    <property type="match status" value="1"/>
</dbReference>
<dbReference type="InterPro" id="IPR051532">
    <property type="entry name" value="Ester_Hydrolysis_Enzymes"/>
</dbReference>
<organism evidence="6 7">
    <name type="scientific">Spinactinospora alkalitolerans</name>
    <dbReference type="NCBI Taxonomy" id="687207"/>
    <lineage>
        <taxon>Bacteria</taxon>
        <taxon>Bacillati</taxon>
        <taxon>Actinomycetota</taxon>
        <taxon>Actinomycetes</taxon>
        <taxon>Streptosporangiales</taxon>
        <taxon>Nocardiopsidaceae</taxon>
        <taxon>Spinactinospora</taxon>
    </lineage>
</organism>
<feature type="compositionally biased region" description="Basic and acidic residues" evidence="3">
    <location>
        <begin position="1"/>
        <end position="18"/>
    </location>
</feature>
<dbReference type="Gene3D" id="2.60.40.10">
    <property type="entry name" value="Immunoglobulins"/>
    <property type="match status" value="1"/>
</dbReference>
<dbReference type="EMBL" id="JACCCC010000001">
    <property type="protein sequence ID" value="NYE49588.1"/>
    <property type="molecule type" value="Genomic_DNA"/>
</dbReference>
<dbReference type="InterPro" id="IPR036116">
    <property type="entry name" value="FN3_sf"/>
</dbReference>
<feature type="region of interest" description="Disordered" evidence="3">
    <location>
        <begin position="52"/>
        <end position="71"/>
    </location>
</feature>
<keyword evidence="1" id="KW-0378">Hydrolase</keyword>
<evidence type="ECO:0000259" key="5">
    <source>
        <dbReference type="PROSITE" id="PS50853"/>
    </source>
</evidence>
<evidence type="ECO:0000313" key="7">
    <source>
        <dbReference type="Proteomes" id="UP000589036"/>
    </source>
</evidence>
<evidence type="ECO:0000256" key="4">
    <source>
        <dbReference type="SAM" id="Phobius"/>
    </source>
</evidence>
<dbReference type="Proteomes" id="UP000589036">
    <property type="component" value="Unassembled WGS sequence"/>
</dbReference>
<reference evidence="6 7" key="1">
    <citation type="submission" date="2020-07" db="EMBL/GenBank/DDBJ databases">
        <title>Sequencing the genomes of 1000 actinobacteria strains.</title>
        <authorList>
            <person name="Klenk H.-P."/>
        </authorList>
    </citation>
    <scope>NUCLEOTIDE SEQUENCE [LARGE SCALE GENOMIC DNA]</scope>
    <source>
        <strain evidence="6 7">CXB654</strain>
    </source>
</reference>
<feature type="transmembrane region" description="Helical" evidence="4">
    <location>
        <begin position="24"/>
        <end position="46"/>
    </location>
</feature>
<dbReference type="AlphaFoldDB" id="A0A852U074"/>
<keyword evidence="4" id="KW-1133">Transmembrane helix</keyword>
<dbReference type="InterPro" id="IPR013783">
    <property type="entry name" value="Ig-like_fold"/>
</dbReference>
<keyword evidence="2" id="KW-0624">Polysaccharide degradation</keyword>
<dbReference type="InterPro" id="IPR001087">
    <property type="entry name" value="GDSL"/>
</dbReference>
<keyword evidence="2" id="KW-0119">Carbohydrate metabolism</keyword>
<gene>
    <name evidence="6" type="ORF">HDA32_004708</name>
</gene>
<keyword evidence="7" id="KW-1185">Reference proteome</keyword>
<accession>A0A852U074</accession>
<dbReference type="GO" id="GO:0004622">
    <property type="term" value="F:phosphatidylcholine lysophospholipase activity"/>
    <property type="evidence" value="ECO:0007669"/>
    <property type="project" value="TreeGrafter"/>
</dbReference>
<dbReference type="PROSITE" id="PS50853">
    <property type="entry name" value="FN3"/>
    <property type="match status" value="1"/>
</dbReference>
<dbReference type="Gene3D" id="3.40.50.1110">
    <property type="entry name" value="SGNH hydrolase"/>
    <property type="match status" value="1"/>
</dbReference>
<feature type="region of interest" description="Disordered" evidence="3">
    <location>
        <begin position="1"/>
        <end position="20"/>
    </location>
</feature>
<dbReference type="GO" id="GO:0000272">
    <property type="term" value="P:polysaccharide catabolic process"/>
    <property type="evidence" value="ECO:0007669"/>
    <property type="project" value="UniProtKB-KW"/>
</dbReference>
<evidence type="ECO:0000256" key="1">
    <source>
        <dbReference type="ARBA" id="ARBA00023295"/>
    </source>
</evidence>
<evidence type="ECO:0000256" key="3">
    <source>
        <dbReference type="SAM" id="MobiDB-lite"/>
    </source>
</evidence>
<comment type="caution">
    <text evidence="6">The sequence shown here is derived from an EMBL/GenBank/DDBJ whole genome shotgun (WGS) entry which is preliminary data.</text>
</comment>
<protein>
    <submittedName>
        <fullName evidence="6">Lysophospholipase L1-like esterase</fullName>
    </submittedName>
</protein>
<keyword evidence="1" id="KW-0326">Glycosidase</keyword>
<keyword evidence="4" id="KW-0812">Transmembrane</keyword>
<feature type="region of interest" description="Disordered" evidence="3">
    <location>
        <begin position="445"/>
        <end position="472"/>
    </location>
</feature>
<evidence type="ECO:0000313" key="6">
    <source>
        <dbReference type="EMBL" id="NYE49588.1"/>
    </source>
</evidence>
<dbReference type="SUPFAM" id="SSF52266">
    <property type="entry name" value="SGNH hydrolase"/>
    <property type="match status" value="1"/>
</dbReference>
<name>A0A852U074_9ACTN</name>
<proteinExistence type="predicted"/>
<dbReference type="PANTHER" id="PTHR30383:SF2">
    <property type="entry name" value="CELLULOSE-BINDING PROTEIN"/>
    <property type="match status" value="1"/>
</dbReference>
<dbReference type="RefSeq" id="WP_312863299.1">
    <property type="nucleotide sequence ID" value="NZ_BAAAYY010000037.1"/>
</dbReference>
<keyword evidence="4" id="KW-0472">Membrane</keyword>
<feature type="domain" description="Fibronectin type-III" evidence="5">
    <location>
        <begin position="304"/>
        <end position="403"/>
    </location>
</feature>
<dbReference type="PANTHER" id="PTHR30383">
    <property type="entry name" value="THIOESTERASE 1/PROTEASE 1/LYSOPHOSPHOLIPASE L1"/>
    <property type="match status" value="1"/>
</dbReference>
<sequence>MPGGKPDDPEPDAPDDRRRFRPTALGLTGVALAAMAVTLLVIQAFAGGFRTDGEPSAPRPSGGVPAPPEGTARIMVAGDSVVQGSSGDFTWRYRLWRHLSEESGVDVDFVGPHEDLLDVGTGADGSLDYAVPDFDRAHAGAWGATAADVADVIGEQVAEGDPHYLLLMAGANDLVEEGATAGEALEHLREAVVTARVAGEDLRIVLGELTPMWGTGRDEEVNTLVAEFNAGLPLLAEQLTGADSPVVVAHTAEDYAPAEDNWDTTHPNARGELKIAAAFADALAEPLRLGEPYSRPLPEVEVGPRTAPVAAAENVDGGARLTWDPVPGATRYQVWQRRVRPEPDELVPLSAEVQRDGPEDDPRLSADIGGLYNGATYAFMVRPYKGDDGGVRSEAVEITVEEPPPEAPEWLRVDRENGDDAVLVWAAVPEAGHFAVWRRPLECAAEPSADGERPREPECEPPDGEGPGEGEGWTTVGVVNGERRWSVTVRAGAYEFAVASHLDFVEGGISDPVEFRAGG</sequence>
<feature type="compositionally biased region" description="Acidic residues" evidence="3">
    <location>
        <begin position="459"/>
        <end position="468"/>
    </location>
</feature>
<dbReference type="SUPFAM" id="SSF49265">
    <property type="entry name" value="Fibronectin type III"/>
    <property type="match status" value="1"/>
</dbReference>